<dbReference type="OrthoDB" id="5153231at2759"/>
<name>A0A3E2GUT1_SCYLI</name>
<dbReference type="STRING" id="5539.A0A3E2GUT1"/>
<gene>
    <name evidence="1" type="ORF">B7463_g11814</name>
</gene>
<dbReference type="OMA" id="THTSISC"/>
<dbReference type="AlphaFoldDB" id="A0A3E2GUT1"/>
<feature type="non-terminal residue" evidence="1">
    <location>
        <position position="439"/>
    </location>
</feature>
<dbReference type="Proteomes" id="UP000258309">
    <property type="component" value="Unassembled WGS sequence"/>
</dbReference>
<feature type="non-terminal residue" evidence="1">
    <location>
        <position position="1"/>
    </location>
</feature>
<proteinExistence type="predicted"/>
<reference evidence="1 2" key="1">
    <citation type="submission" date="2018-05" db="EMBL/GenBank/DDBJ databases">
        <title>Draft genome sequence of Scytalidium lignicola DSM 105466, a ubiquitous saprotrophic fungus.</title>
        <authorList>
            <person name="Buettner E."/>
            <person name="Gebauer A.M."/>
            <person name="Hofrichter M."/>
            <person name="Liers C."/>
            <person name="Kellner H."/>
        </authorList>
    </citation>
    <scope>NUCLEOTIDE SEQUENCE [LARGE SCALE GENOMIC DNA]</scope>
    <source>
        <strain evidence="1 2">DSM 105466</strain>
    </source>
</reference>
<protein>
    <submittedName>
        <fullName evidence="1">Uncharacterized protein</fullName>
    </submittedName>
</protein>
<sequence length="439" mass="50002">MEHITNSMKRWNCVTALHFVSPKLLAATNYKFRPTNFEELWRKNRITQILAGRLMHAPWPKSLPAELWQTIAGFLHQECAVVTGQEQELEDSCSDSVVDLSRDVYASYITIDGIRYIRNLRNSTASEAEQGESLLLDTQIMRNIQFAYILEDHFGIRLVRFVSSNNDRHGSDLSIPGLWWRQTSTLSSISKIKTKTDGLKLRDIYNVKEEGISTHTSISCPVAAPPTATIFDLTTLQRPPELPDGLRMCYLDCNGPHTTGYSAATNGVSIATIQAHGKNMDYGLYRDVDRFFAGTMLWIYMPIDHGEHLTEIHRKFGLRHVRHDSLGLTFTSNWGRTTMFGHYFPSSEHIQFDPIYTPPNNPSRLYFNKWDSISRGYEIKFIGFDPTKPTTSHTHPNFLTPISPNPMRQYNIPWHASSLQQQSPVLCGAVSARLDHQAI</sequence>
<evidence type="ECO:0000313" key="2">
    <source>
        <dbReference type="Proteomes" id="UP000258309"/>
    </source>
</evidence>
<evidence type="ECO:0000313" key="1">
    <source>
        <dbReference type="EMBL" id="RFU24523.1"/>
    </source>
</evidence>
<dbReference type="EMBL" id="NCSJ02000435">
    <property type="protein sequence ID" value="RFU24523.1"/>
    <property type="molecule type" value="Genomic_DNA"/>
</dbReference>
<comment type="caution">
    <text evidence="1">The sequence shown here is derived from an EMBL/GenBank/DDBJ whole genome shotgun (WGS) entry which is preliminary data.</text>
</comment>
<accession>A0A3E2GUT1</accession>
<keyword evidence="2" id="KW-1185">Reference proteome</keyword>
<organism evidence="1 2">
    <name type="scientific">Scytalidium lignicola</name>
    <name type="common">Hyphomycete</name>
    <dbReference type="NCBI Taxonomy" id="5539"/>
    <lineage>
        <taxon>Eukaryota</taxon>
        <taxon>Fungi</taxon>
        <taxon>Dikarya</taxon>
        <taxon>Ascomycota</taxon>
        <taxon>Pezizomycotina</taxon>
        <taxon>Leotiomycetes</taxon>
        <taxon>Leotiomycetes incertae sedis</taxon>
        <taxon>Scytalidium</taxon>
    </lineage>
</organism>